<protein>
    <submittedName>
        <fullName evidence="2">Uncharacterized protein</fullName>
    </submittedName>
</protein>
<feature type="region of interest" description="Disordered" evidence="1">
    <location>
        <begin position="734"/>
        <end position="756"/>
    </location>
</feature>
<dbReference type="EMBL" id="BFAD01000005">
    <property type="protein sequence ID" value="GBE83029.1"/>
    <property type="molecule type" value="Genomic_DNA"/>
</dbReference>
<dbReference type="RefSeq" id="XP_027613942.1">
    <property type="nucleotide sequence ID" value="XM_027758141.1"/>
</dbReference>
<dbReference type="GeneID" id="38779946"/>
<proteinExistence type="predicted"/>
<feature type="region of interest" description="Disordered" evidence="1">
    <location>
        <begin position="507"/>
        <end position="533"/>
    </location>
</feature>
<comment type="caution">
    <text evidence="2">The sequence shown here is derived from an EMBL/GenBank/DDBJ whole genome shotgun (WGS) entry which is preliminary data.</text>
</comment>
<gene>
    <name evidence="2" type="ORF">SCP_0500720</name>
</gene>
<feature type="compositionally biased region" description="Basic and acidic residues" evidence="1">
    <location>
        <begin position="621"/>
        <end position="635"/>
    </location>
</feature>
<feature type="region of interest" description="Disordered" evidence="1">
    <location>
        <begin position="440"/>
        <end position="476"/>
    </location>
</feature>
<feature type="compositionally biased region" description="Low complexity" evidence="1">
    <location>
        <begin position="743"/>
        <end position="756"/>
    </location>
</feature>
<accession>A0A401GLM1</accession>
<feature type="compositionally biased region" description="Basic and acidic residues" evidence="1">
    <location>
        <begin position="643"/>
        <end position="695"/>
    </location>
</feature>
<organism evidence="2 3">
    <name type="scientific">Sparassis crispa</name>
    <dbReference type="NCBI Taxonomy" id="139825"/>
    <lineage>
        <taxon>Eukaryota</taxon>
        <taxon>Fungi</taxon>
        <taxon>Dikarya</taxon>
        <taxon>Basidiomycota</taxon>
        <taxon>Agaricomycotina</taxon>
        <taxon>Agaricomycetes</taxon>
        <taxon>Polyporales</taxon>
        <taxon>Sparassidaceae</taxon>
        <taxon>Sparassis</taxon>
    </lineage>
</organism>
<reference evidence="2 3" key="1">
    <citation type="journal article" date="2018" name="Sci. Rep.">
        <title>Genome sequence of the cauliflower mushroom Sparassis crispa (Hanabiratake) and its association with beneficial usage.</title>
        <authorList>
            <person name="Kiyama R."/>
            <person name="Furutani Y."/>
            <person name="Kawaguchi K."/>
            <person name="Nakanishi T."/>
        </authorList>
    </citation>
    <scope>NUCLEOTIDE SEQUENCE [LARGE SCALE GENOMIC DNA]</scope>
</reference>
<sequence length="756" mass="83416">MGEVSMLTSGFGHEPVSLGKRRYVPDVFPELNAVVNPTFKRFTEEHRQRHASETNIFSIHDAPSINLEPATRICVKERRARRNLCQLNNSTPVRITRIKCDDHVESLDTHTVTYGHPRKTYLHSHLKPYNSNRSHLYSRIKALSVTSEKPAAEYMPSPTREEFVAADEDDFYGLTQQEEAFIDNVCDRLDARRRAAAMEVEAVSYPFSAPAPMHAEVLLEDTEVLDYRHNMSPVADSASGNTLIDGNDDSETRLEPALHGIFHKASDEFRDSAPWLNFEWNAPQAPISPFSTNAISYEDYVNDGVQPSALLPSMIEDFYYDAPLSVPLMFGQETFAHTPSPHGHTFGVLVDPQTLALLEGCEDNALYAAPQLPLDMFDDNAGSIMDSGDTASHIPSIDVPRLSLLPTVDDAKAMFEAVNPPDSSVATPAEVDAFLATVPVPSQEIPSTEPAAHAVEREDGEPDTEADDEHNERDVHQARMFPVVIEAEAVIKGETQNTDVEVDEEFVVDDSPANGQAPKQGVDDTKSNDPEPHTLQALGTVTTSSDLEKDDVDIAAAFDLLRLDAPSLLPSIPVLNVVPTLTSAEIIRGVPSVEVLETGRSRESSGPARTKHSSHRVNPLSRREVGLTEWRDTTDQGHTSLTSRRELQKRIKANEKKAKEKEAKERKVREKEAKEREAKEQDAEETKNEDTENKTGIKWTFNPFGRTLKDMLKVSPPEPDSANDLVNSLIRVRLASPGDMGDPASASSGISTPSSG</sequence>
<evidence type="ECO:0000313" key="3">
    <source>
        <dbReference type="Proteomes" id="UP000287166"/>
    </source>
</evidence>
<dbReference type="Proteomes" id="UP000287166">
    <property type="component" value="Unassembled WGS sequence"/>
</dbReference>
<feature type="compositionally biased region" description="Basic and acidic residues" evidence="1">
    <location>
        <begin position="521"/>
        <end position="532"/>
    </location>
</feature>
<dbReference type="InParanoid" id="A0A401GLM1"/>
<name>A0A401GLM1_9APHY</name>
<feature type="compositionally biased region" description="Acidic residues" evidence="1">
    <location>
        <begin position="458"/>
        <end position="469"/>
    </location>
</feature>
<feature type="region of interest" description="Disordered" evidence="1">
    <location>
        <begin position="598"/>
        <end position="701"/>
    </location>
</feature>
<evidence type="ECO:0000256" key="1">
    <source>
        <dbReference type="SAM" id="MobiDB-lite"/>
    </source>
</evidence>
<dbReference type="AlphaFoldDB" id="A0A401GLM1"/>
<keyword evidence="3" id="KW-1185">Reference proteome</keyword>
<evidence type="ECO:0000313" key="2">
    <source>
        <dbReference type="EMBL" id="GBE83029.1"/>
    </source>
</evidence>